<reference evidence="1" key="1">
    <citation type="submission" date="2013-08" db="EMBL/GenBank/DDBJ databases">
        <authorList>
            <person name="Mendez C."/>
            <person name="Richter M."/>
            <person name="Ferrer M."/>
            <person name="Sanchez J."/>
        </authorList>
    </citation>
    <scope>NUCLEOTIDE SEQUENCE</scope>
</reference>
<organism evidence="1">
    <name type="scientific">mine drainage metagenome</name>
    <dbReference type="NCBI Taxonomy" id="410659"/>
    <lineage>
        <taxon>unclassified sequences</taxon>
        <taxon>metagenomes</taxon>
        <taxon>ecological metagenomes</taxon>
    </lineage>
</organism>
<gene>
    <name evidence="1" type="ORF">B1B_11425</name>
</gene>
<reference evidence="1" key="2">
    <citation type="journal article" date="2014" name="ISME J.">
        <title>Microbial stratification in low pH oxic and suboxic macroscopic growths along an acid mine drainage.</title>
        <authorList>
            <person name="Mendez-Garcia C."/>
            <person name="Mesa V."/>
            <person name="Sprenger R.R."/>
            <person name="Richter M."/>
            <person name="Diez M.S."/>
            <person name="Solano J."/>
            <person name="Bargiela R."/>
            <person name="Golyshina O.V."/>
            <person name="Manteca A."/>
            <person name="Ramos J.L."/>
            <person name="Gallego J.R."/>
            <person name="Llorente I."/>
            <person name="Martins Dos Santos V.A."/>
            <person name="Jensen O.N."/>
            <person name="Pelaez A.I."/>
            <person name="Sanchez J."/>
            <person name="Ferrer M."/>
        </authorList>
    </citation>
    <scope>NUCLEOTIDE SEQUENCE</scope>
</reference>
<comment type="caution">
    <text evidence="1">The sequence shown here is derived from an EMBL/GenBank/DDBJ whole genome shotgun (WGS) entry which is preliminary data.</text>
</comment>
<accession>T0ZZ55</accession>
<proteinExistence type="predicted"/>
<sequence length="44" mass="5258">KVGYEINFNRVFFQYQPPRPLHEIDAELAGVEQRILELLREVTE</sequence>
<dbReference type="EMBL" id="AUZY01007422">
    <property type="protein sequence ID" value="EQD49883.1"/>
    <property type="molecule type" value="Genomic_DNA"/>
</dbReference>
<evidence type="ECO:0000313" key="1">
    <source>
        <dbReference type="EMBL" id="EQD49883.1"/>
    </source>
</evidence>
<feature type="non-terminal residue" evidence="1">
    <location>
        <position position="1"/>
    </location>
</feature>
<protein>
    <submittedName>
        <fullName evidence="1">Type I restriction enzyme HindVIIP M protein</fullName>
    </submittedName>
</protein>
<name>T0ZZ55_9ZZZZ</name>
<dbReference type="AlphaFoldDB" id="T0ZZ55"/>